<protein>
    <submittedName>
        <fullName evidence="1">Uncharacterized protein</fullName>
    </submittedName>
</protein>
<proteinExistence type="predicted"/>
<evidence type="ECO:0000313" key="2">
    <source>
        <dbReference type="Proteomes" id="UP000008637"/>
    </source>
</evidence>
<accession>E8ZK77</accession>
<dbReference type="AlphaFoldDB" id="E8ZK77"/>
<dbReference type="Proteomes" id="UP000008637">
    <property type="component" value="Chromosome"/>
</dbReference>
<organism evidence="1 2">
    <name type="scientific">Mycoplasma haemofelis (strain Langford 1)</name>
    <name type="common">Haemobartonella felis</name>
    <dbReference type="NCBI Taxonomy" id="941640"/>
    <lineage>
        <taxon>Bacteria</taxon>
        <taxon>Bacillati</taxon>
        <taxon>Mycoplasmatota</taxon>
        <taxon>Mollicutes</taxon>
        <taxon>Mycoplasmataceae</taxon>
        <taxon>Mycoplasma</taxon>
    </lineage>
</organism>
<reference evidence="1 2" key="1">
    <citation type="journal article" date="2011" name="J. Bacteriol.">
        <title>Complete genome sequence of Mycoplasma haemofelis, a hemotropic mycoplasma.</title>
        <authorList>
            <person name="Barker E.N."/>
            <person name="Helps C.R."/>
            <person name="Peters I.R."/>
            <person name="Darby A.C."/>
            <person name="Radford A.D."/>
            <person name="Tasker S."/>
        </authorList>
    </citation>
    <scope>NUCLEOTIDE SEQUENCE [LARGE SCALE GENOMIC DNA]</scope>
    <source>
        <strain evidence="1 2">Langford 1</strain>
    </source>
</reference>
<evidence type="ECO:0000313" key="1">
    <source>
        <dbReference type="EMBL" id="CBY93548.1"/>
    </source>
</evidence>
<sequence>MIGSTIRILSSSIESNWFSFHQIYDSILSEKAKRLYIQCFYQKSINERLKIERYSFSLLLKNLKIDEDDFESSLQELIDIGLAKKKVKLIGDSEREILVSLRGISTLKEELKDKNLKSRLKGSVSEEKYSELKMIVGESDFDAEFNYPEETKEEEVLDKKTYFNFYNGVFRRLGCEFTISDEVSLIISSVKDKFSMDELHDLAYRSVQESKGKYFVSKNNLQFLIDQKLNGSKNEKFDVDDYDDFWKGLLERPKAKTKETFISLFSTYECEALYRKLLNKQDIPDSIHKCIRDCIQNKNLSFPIVNASISYIKTLLGKIPAKYLSKFSDTLFRNGYTDFESFINHTRDLLVHESKNKDRLNINREREVRKNDFVFRL</sequence>
<keyword evidence="2" id="KW-1185">Reference proteome</keyword>
<gene>
    <name evidence="1" type="ORF">HF1_15400</name>
</gene>
<dbReference type="KEGG" id="mha:HF1_15400"/>
<dbReference type="EMBL" id="FR773153">
    <property type="protein sequence ID" value="CBY93548.1"/>
    <property type="molecule type" value="Genomic_DNA"/>
</dbReference>
<dbReference type="HOGENOM" id="CLU_733234_0_0_14"/>
<dbReference type="OrthoDB" id="394420at2"/>
<name>E8ZK77_MYCHL</name>